<feature type="transmembrane region" description="Helical" evidence="1">
    <location>
        <begin position="709"/>
        <end position="732"/>
    </location>
</feature>
<feature type="transmembrane region" description="Helical" evidence="1">
    <location>
        <begin position="573"/>
        <end position="593"/>
    </location>
</feature>
<protein>
    <recommendedName>
        <fullName evidence="2">Tape measure protein N-terminal domain-containing protein</fullName>
    </recommendedName>
</protein>
<organism evidence="3 4">
    <name type="scientific">Kocuria tytonis</name>
    <dbReference type="NCBI Taxonomy" id="2054280"/>
    <lineage>
        <taxon>Bacteria</taxon>
        <taxon>Bacillati</taxon>
        <taxon>Actinomycetota</taxon>
        <taxon>Actinomycetes</taxon>
        <taxon>Micrococcales</taxon>
        <taxon>Micrococcaceae</taxon>
        <taxon>Kocuria</taxon>
    </lineage>
</organism>
<keyword evidence="1" id="KW-0472">Membrane</keyword>
<feature type="transmembrane region" description="Helical" evidence="1">
    <location>
        <begin position="739"/>
        <end position="761"/>
    </location>
</feature>
<dbReference type="Gene3D" id="3.40.390.10">
    <property type="entry name" value="Collagenase (Catalytic Domain)"/>
    <property type="match status" value="1"/>
</dbReference>
<dbReference type="SUPFAM" id="SSF53955">
    <property type="entry name" value="Lysozyme-like"/>
    <property type="match status" value="1"/>
</dbReference>
<dbReference type="NCBIfam" id="TIGR02675">
    <property type="entry name" value="tape_meas_nterm"/>
    <property type="match status" value="1"/>
</dbReference>
<dbReference type="InterPro" id="IPR023346">
    <property type="entry name" value="Lysozyme-like_dom_sf"/>
</dbReference>
<dbReference type="Proteomes" id="UP000249516">
    <property type="component" value="Unassembled WGS sequence"/>
</dbReference>
<feature type="transmembrane region" description="Helical" evidence="1">
    <location>
        <begin position="767"/>
        <end position="789"/>
    </location>
</feature>
<dbReference type="Gene3D" id="1.20.120.20">
    <property type="entry name" value="Apolipoprotein"/>
    <property type="match status" value="1"/>
</dbReference>
<dbReference type="SUPFAM" id="SSF55486">
    <property type="entry name" value="Metalloproteases ('zincins'), catalytic domain"/>
    <property type="match status" value="1"/>
</dbReference>
<feature type="transmembrane region" description="Helical" evidence="1">
    <location>
        <begin position="878"/>
        <end position="898"/>
    </location>
</feature>
<dbReference type="CDD" id="cd13402">
    <property type="entry name" value="LT_TF-like"/>
    <property type="match status" value="1"/>
</dbReference>
<dbReference type="GO" id="GO:0008237">
    <property type="term" value="F:metallopeptidase activity"/>
    <property type="evidence" value="ECO:0007669"/>
    <property type="project" value="InterPro"/>
</dbReference>
<evidence type="ECO:0000313" key="3">
    <source>
        <dbReference type="EMBL" id="RKQ36199.1"/>
    </source>
</evidence>
<reference evidence="3 4" key="1">
    <citation type="submission" date="2018-10" db="EMBL/GenBank/DDBJ databases">
        <title>Kocuria tytouropygialis sp. nov., isolated from the uropygial gland of an American barn owl (Tyto furcata).</title>
        <authorList>
            <person name="Braun M.S."/>
            <person name="Wang E."/>
            <person name="Zimmermann S."/>
            <person name="Wagner H."/>
            <person name="Wink M."/>
        </authorList>
    </citation>
    <scope>NUCLEOTIDE SEQUENCE [LARGE SCALE GENOMIC DNA]</scope>
    <source>
        <strain evidence="3 4">442</strain>
    </source>
</reference>
<keyword evidence="1" id="KW-1133">Transmembrane helix</keyword>
<dbReference type="InterPro" id="IPR013491">
    <property type="entry name" value="Tape_meas_N"/>
</dbReference>
<feature type="transmembrane region" description="Helical" evidence="1">
    <location>
        <begin position="630"/>
        <end position="652"/>
    </location>
</feature>
<feature type="transmembrane region" description="Helical" evidence="1">
    <location>
        <begin position="838"/>
        <end position="866"/>
    </location>
</feature>
<feature type="transmembrane region" description="Helical" evidence="1">
    <location>
        <begin position="683"/>
        <end position="703"/>
    </location>
</feature>
<feature type="domain" description="Tape measure protein N-terminal" evidence="2">
    <location>
        <begin position="331"/>
        <end position="507"/>
    </location>
</feature>
<feature type="transmembrane region" description="Helical" evidence="1">
    <location>
        <begin position="539"/>
        <end position="561"/>
    </location>
</feature>
<dbReference type="Pfam" id="PF20155">
    <property type="entry name" value="TMP_3"/>
    <property type="match status" value="1"/>
</dbReference>
<name>A0A495A871_9MICC</name>
<evidence type="ECO:0000313" key="4">
    <source>
        <dbReference type="Proteomes" id="UP000249516"/>
    </source>
</evidence>
<gene>
    <name evidence="3" type="ORF">C1C97_000490</name>
</gene>
<dbReference type="Gene3D" id="1.10.530.10">
    <property type="match status" value="1"/>
</dbReference>
<evidence type="ECO:0000256" key="1">
    <source>
        <dbReference type="SAM" id="Phobius"/>
    </source>
</evidence>
<feature type="transmembrane region" description="Helical" evidence="1">
    <location>
        <begin position="599"/>
        <end position="618"/>
    </location>
</feature>
<dbReference type="EMBL" id="PNJG02000001">
    <property type="protein sequence ID" value="RKQ36199.1"/>
    <property type="molecule type" value="Genomic_DNA"/>
</dbReference>
<dbReference type="InterPro" id="IPR024079">
    <property type="entry name" value="MetalloPept_cat_dom_sf"/>
</dbReference>
<proteinExistence type="predicted"/>
<evidence type="ECO:0000259" key="2">
    <source>
        <dbReference type="Pfam" id="PF20155"/>
    </source>
</evidence>
<keyword evidence="1" id="KW-0812">Transmembrane</keyword>
<accession>A0A495A871</accession>
<keyword evidence="4" id="KW-1185">Reference proteome</keyword>
<comment type="caution">
    <text evidence="3">The sequence shown here is derived from an EMBL/GenBank/DDBJ whole genome shotgun (WGS) entry which is preliminary data.</text>
</comment>
<sequence>MFALPASYPEVVQVANLGTLYVAIVPTTKGISGQIYKEMAPEVTKATEKAGRLAGQSLSKEISGALGGLSSATRTLGSDLSKAMAPAVSAVSRFTDGFRNAEAAASSFTGKMGAAGGAARKVADHALTMGNNFRAGFSDAKAAASSFTGYVGIVGGAVRKVADAASLPGKNLVAGFNDAKAAGSSFTGTMGTVGGVVRKVADTAALPGRNLVAGFRDASAASSSFTGTLGTIGGAVRRVSDSALAVGRSTVSMSRNVAAGVSSAMSGVSTVVGGVRSSFSTFGSSVSQAFAPISTRIQTVGSQITNLGGAAVTTGATVVGAVGAIAAAGGFNRAVQIEQAQAKLIGLGNSTQDVQKIMENANAAVKGTSAALNESATVAAAAVASGVAPGEDLERVLRTINDTAGIAGISMQDAGTIFNSVLARGKLQGDDLLQLSSRGVPVLKFLSDQLGVTTQDVSKMVEKGKIDFDTFESAMHAGVGGSAIAMGKTTSGALSNLSTAISRFGANVITPFMPIIQNLALGLTDAFDGLGKVVKPVSAAVAGALIAMVQPGSLVANAFQVISDKAASFRDTVAGVVGAIPAPALAGIAGVLGLLGAKFAVASVAASPLVAVITNLASKFGPLGGIITGVGGALRVLTGPVGLIITIVGAAIASSSELQGTLGALATTVMGLVAQVAGQLAPVFTMIAQTVLPLLVGLFQLVVQTVAQLLVAILPLVSTLLTQLVPVIVQLITTLLPPLVQIFGFVVQVVGALLTAIMPLITTLLSLLIPVLQFVVTVVAALASGILTLIGGAITWLTTVAVPAMGLALQAVGGFFTWLWTGVVQPVWAWIQGAISNVITWIATIVVPWVQGAMANLGTAFTWLYVNIVQPIWNGIKVVIVGVIAVLMTIWQGLVWFVRNVLAPLWDWLYRVVIAPAWNGIKNVISAVWNWIRDNVLTPLINFVRGPVTNAWLWIRNVVAQVWSNMKAGIAIIWGWIRDNVLTPLINFVRGPLTNAWNWLRNLVAQVWGAIRGAISGAWNWIRDVVLSPLINFIRGALGNAWNWLRDRVTAVWDGIRNTVSNTWNTVRNNILQPMINFLRTNVVNAWNAAKDGIKGAWDKVKSIVDKPVDFVINTVINGGFIKNFNKVASKFGIDTIDEIHYKGLARGGVVPGYQRRKVDDHLAPVAGGGVQPLRGGEGILVPEATRALGPSWIHGMNAAANTGGVTGAQSWLDQHKPSIETFPKGNDKRFAMGPPGGPSGGLWSSNQARASQLGYFNVPRGSISGVSFESAAKAWMGRSALDIRMGSGGPGVQSISGGGGGPWGYATSDGRITITPGGPASVGPQAVRATLIHEIGHVLSLNHPPGGYGATGTIMSAGMSGGYWPSNLDYSKLVEIYGAPGKGVKKYDDPGGGGGGILSGLLDLIGFDKLLEKIPGGGFAKDLMVGAAKKAWEGFKSWAASMINPFDGGDSEVASGQSAENWRDTVIAALKRAGLPSTKPYQDAWVKQIATESGGDPNAVQGAIGDVNNVSGDLAKGLVQVIGSTFAANRDPSLPNNQLDPLANLVAGMRYAKGRYGVEGMLGAIGKGHGYARGGILPDNLSTHVFDGGGWLRKTTDPMLVHHRESKPDAVLTNGQFADFHTIAESVRADGARGVLEPHFHFEGTTDDPDHIGRRASEALAFELMRAGV</sequence>